<proteinExistence type="predicted"/>
<evidence type="ECO:0000313" key="3">
    <source>
        <dbReference type="Proteomes" id="UP000494040"/>
    </source>
</evidence>
<feature type="compositionally biased region" description="Basic and acidic residues" evidence="1">
    <location>
        <begin position="1054"/>
        <end position="1064"/>
    </location>
</feature>
<dbReference type="OMA" id="IERRENW"/>
<feature type="compositionally biased region" description="Polar residues" evidence="1">
    <location>
        <begin position="1028"/>
        <end position="1044"/>
    </location>
</feature>
<organism evidence="2 3">
    <name type="scientific">Cimex lectularius</name>
    <name type="common">Bed bug</name>
    <name type="synonym">Acanthia lectularia</name>
    <dbReference type="NCBI Taxonomy" id="79782"/>
    <lineage>
        <taxon>Eukaryota</taxon>
        <taxon>Metazoa</taxon>
        <taxon>Ecdysozoa</taxon>
        <taxon>Arthropoda</taxon>
        <taxon>Hexapoda</taxon>
        <taxon>Insecta</taxon>
        <taxon>Pterygota</taxon>
        <taxon>Neoptera</taxon>
        <taxon>Paraneoptera</taxon>
        <taxon>Hemiptera</taxon>
        <taxon>Heteroptera</taxon>
        <taxon>Panheteroptera</taxon>
        <taxon>Cimicomorpha</taxon>
        <taxon>Cimicidae</taxon>
        <taxon>Cimex</taxon>
    </lineage>
</organism>
<feature type="compositionally biased region" description="Polar residues" evidence="1">
    <location>
        <begin position="1552"/>
        <end position="1579"/>
    </location>
</feature>
<evidence type="ECO:0000256" key="1">
    <source>
        <dbReference type="SAM" id="MobiDB-lite"/>
    </source>
</evidence>
<feature type="compositionally biased region" description="Low complexity" evidence="1">
    <location>
        <begin position="1487"/>
        <end position="1501"/>
    </location>
</feature>
<feature type="compositionally biased region" description="Low complexity" evidence="1">
    <location>
        <begin position="99"/>
        <end position="110"/>
    </location>
</feature>
<feature type="region of interest" description="Disordered" evidence="1">
    <location>
        <begin position="806"/>
        <end position="857"/>
    </location>
</feature>
<feature type="compositionally biased region" description="Polar residues" evidence="1">
    <location>
        <begin position="624"/>
        <end position="645"/>
    </location>
</feature>
<feature type="compositionally biased region" description="Polar residues" evidence="1">
    <location>
        <begin position="1135"/>
        <end position="1144"/>
    </location>
</feature>
<evidence type="ECO:0000313" key="2">
    <source>
        <dbReference type="EnsemblMetazoa" id="XP_014254596.1"/>
    </source>
</evidence>
<feature type="region of interest" description="Disordered" evidence="1">
    <location>
        <begin position="1552"/>
        <end position="1586"/>
    </location>
</feature>
<feature type="compositionally biased region" description="Basic and acidic residues" evidence="1">
    <location>
        <begin position="817"/>
        <end position="826"/>
    </location>
</feature>
<accession>A0A8I6S781</accession>
<dbReference type="GeneID" id="106669564"/>
<feature type="region of interest" description="Disordered" evidence="1">
    <location>
        <begin position="1"/>
        <end position="118"/>
    </location>
</feature>
<feature type="compositionally biased region" description="Basic and acidic residues" evidence="1">
    <location>
        <begin position="1150"/>
        <end position="1160"/>
    </location>
</feature>
<feature type="region of interest" description="Disordered" evidence="1">
    <location>
        <begin position="945"/>
        <end position="964"/>
    </location>
</feature>
<keyword evidence="3" id="KW-1185">Reference proteome</keyword>
<feature type="compositionally biased region" description="Polar residues" evidence="1">
    <location>
        <begin position="827"/>
        <end position="836"/>
    </location>
</feature>
<feature type="compositionally biased region" description="Polar residues" evidence="1">
    <location>
        <begin position="843"/>
        <end position="855"/>
    </location>
</feature>
<dbReference type="KEGG" id="clec:106669564"/>
<sequence>MPNHVRGHKLDDDSSMRGPDLPHRRYSMPETVMRKFRLGQSSSSSSESVNRRNGRPRRNATRRKPSKPSCRVNRSSQTSPQVKCQSDSQPLNERVLVESSPSLSRPRASSFPDVSSSDEGKIYKCLRPASASDKLFGTPSPSHVSCYGPAGHRCGLCSNSWSYTSSDYTLSQTVSDRTTSTQDSTLSVQSSSPTTVTPISFNSEKARILERSIYAPSGNLIAVHTECLLIRPIQVSDDANNWHFGFAQDDEESRLALMPQSVGTITEDDIGAITSGRKDRSTSVGEWDKRELKEIQSKMDKSTYIDSALEYVSDVSENAQPPKSISKIEYSREIGVNTDVENAFTNVGVQVSENNFNRDKKNAKPANGNITPAEEKPRRLRQIHKLGKSLDRKDKCHQTENILKSSKSFPPLAVCYQKAVSKSLDADVACTGGNYKDMAEAESVIARFSAVPRSNSMIVNTSSVDYSSDSDLSLTDSLEDQLTVENEWPESKHDNRLVRGEVSLEASHSKKKFRKGGDAYAYFLSINGEQDMIKEYPIPEWLSARLKRSEEEIKKLFEIKLNKSQTIIYRRRKKTVKRVENYESNSSNSKENPKRKSAKSVKFECKGNEESQSNTRKGTDRVEQTSSNNRGESNKTVIVKPNNQPCDRDDKPSKENGQLAITNKNSQDGQNYVHISEIIKIEMSNQLKTVITKEKQINLNNEAFLKDGKNIQTSEVINNEDAFNSQKIIMKSNVGQFQLDAGSTNVEFQSTKTREEEKDEKQQKHLKKLEVVKKQETRGYSFKQFRPLFESKADDRTVAEILLSAMNECSNPDEDEKGSNTKHESKSVSTADSPFTTDRGEQVETTESKSVSTEDPFTVDEELQVGKSVESKAVLTDAFSAVNVHQEAMESKAVSTADSPFTVNQMQQTEDEEFDEKNTTEKSCNTTHPYLSELIQTTESYLERTQNKESAGHMETDSSENSPTPVFDNILRMDEKASNTNSFSVSTLVQTKESFPEDEISFIEMLNNQEDKGTETIDEVDSKMDKSCNTVNPLASSSSQTETVNEVKPFLNDGKAEKTGHKAKKDTIRRVPLAVEKSAKSKKETNLYCKRTGQLLTDDPNTTDILELTNPRCSCHICVLHKKQISVAAEKQKENQSSSNNLKTKLQHRKLTDQKEDKRPQKVCGRGKNGNNKFLRKFEAIPEEKNSSNESVMEEQIIPLDLGREWQKSNKSTMTNQRQLKEIKEDTEMRYSPEDDAVETATKKPVQVAGKKSNLVIGRFRAIPDEEGKKESGNLGEGLEVIRQYKGRAALATTHVEEHDELMTLSKGWINFYLLKDSQEFSDNEEAQNWQNEGNQMIPKISAGSKISEERFKQYTVEIHATPEHMQQKGVVLPDLPQRETKKKQKNSKNPSNITLPEIHSSSSSSTPENVEKLQHSSKKYQQQLPEVCGRKKRREFNTMREHVTAIEKLSKTGVEREFEIAENTLSTKAVEVARSEHSVSSITSSTVILSESPSPQQLQLSERKSHHKHQAFYSQPANDMGTSWTVTVAGSSGTKDRTPPDVEMKLTFAKTNSRNGQENTSSERSVMQYNSHQTSQISRSKRQGGKMIEQYAHSLRNERHSLQYVPELSFQNLQQTKKERTRLEPPDDMDGFLDPEYASRFDTRSKMSLEGSDISICSDLQVTGLAITPELKPRVPTQSERDLVRRQRYRFTR</sequence>
<feature type="region of interest" description="Disordered" evidence="1">
    <location>
        <begin position="357"/>
        <end position="376"/>
    </location>
</feature>
<feature type="compositionally biased region" description="Polar residues" evidence="1">
    <location>
        <begin position="1513"/>
        <end position="1522"/>
    </location>
</feature>
<feature type="region of interest" description="Disordered" evidence="1">
    <location>
        <begin position="1028"/>
        <end position="1064"/>
    </location>
</feature>
<feature type="compositionally biased region" description="Polar residues" evidence="1">
    <location>
        <begin position="655"/>
        <end position="665"/>
    </location>
</feature>
<feature type="compositionally biased region" description="Polar residues" evidence="1">
    <location>
        <begin position="72"/>
        <end position="91"/>
    </location>
</feature>
<feature type="region of interest" description="Disordered" evidence="1">
    <location>
        <begin position="1361"/>
        <end position="1426"/>
    </location>
</feature>
<dbReference type="RefSeq" id="XP_014254596.1">
    <property type="nucleotide sequence ID" value="XM_014399110.2"/>
</dbReference>
<feature type="compositionally biased region" description="Basic residues" evidence="1">
    <location>
        <begin position="52"/>
        <end position="66"/>
    </location>
</feature>
<feature type="compositionally biased region" description="Basic and acidic residues" evidence="1">
    <location>
        <begin position="8"/>
        <end position="23"/>
    </location>
</feature>
<reference evidence="2" key="1">
    <citation type="submission" date="2022-01" db="UniProtKB">
        <authorList>
            <consortium name="EnsemblMetazoa"/>
        </authorList>
    </citation>
    <scope>IDENTIFICATION</scope>
</reference>
<name>A0A8I6S781_CIMLE</name>
<protein>
    <submittedName>
        <fullName evidence="2">Uncharacterized protein</fullName>
    </submittedName>
</protein>
<dbReference type="EnsemblMetazoa" id="XM_014399110.2">
    <property type="protein sequence ID" value="XP_014254596.1"/>
    <property type="gene ID" value="LOC106669564"/>
</dbReference>
<feature type="compositionally biased region" description="Basic and acidic residues" evidence="1">
    <location>
        <begin position="945"/>
        <end position="956"/>
    </location>
</feature>
<feature type="region of interest" description="Disordered" evidence="1">
    <location>
        <begin position="574"/>
        <end position="665"/>
    </location>
</feature>
<feature type="region of interest" description="Disordered" evidence="1">
    <location>
        <begin position="1130"/>
        <end position="1170"/>
    </location>
</feature>
<dbReference type="OrthoDB" id="7743577at2759"/>
<feature type="region of interest" description="Disordered" evidence="1">
    <location>
        <begin position="1487"/>
        <end position="1522"/>
    </location>
</feature>
<dbReference type="Proteomes" id="UP000494040">
    <property type="component" value="Unassembled WGS sequence"/>
</dbReference>